<name>A0A5B8MRA3_9CHLO</name>
<organism evidence="1 2">
    <name type="scientific">Chloropicon primus</name>
    <dbReference type="NCBI Taxonomy" id="1764295"/>
    <lineage>
        <taxon>Eukaryota</taxon>
        <taxon>Viridiplantae</taxon>
        <taxon>Chlorophyta</taxon>
        <taxon>Chloropicophyceae</taxon>
        <taxon>Chloropicales</taxon>
        <taxon>Chloropicaceae</taxon>
        <taxon>Chloropicon</taxon>
    </lineage>
</organism>
<dbReference type="Proteomes" id="UP000316726">
    <property type="component" value="Chromosome 6"/>
</dbReference>
<dbReference type="AlphaFoldDB" id="A0A5B8MRA3"/>
<dbReference type="InterPro" id="IPR036047">
    <property type="entry name" value="F-box-like_dom_sf"/>
</dbReference>
<reference evidence="1 2" key="1">
    <citation type="submission" date="2018-07" db="EMBL/GenBank/DDBJ databases">
        <title>The complete nuclear genome of the prasinophyte Chloropicon primus (CCMP1205).</title>
        <authorList>
            <person name="Pombert J.-F."/>
            <person name="Otis C."/>
            <person name="Turmel M."/>
            <person name="Lemieux C."/>
        </authorList>
    </citation>
    <scope>NUCLEOTIDE SEQUENCE [LARGE SCALE GENOMIC DNA]</scope>
    <source>
        <strain evidence="1 2">CCMP1205</strain>
    </source>
</reference>
<sequence>MVSILDLPSQVLVEILKQVGSLKDVCSFGRACRGCRLFLLETEVSGDLWRKYCSGRGHFTLASALAQNKIQRIFAGGSCRPKPAAYYYRFQPAKNVGMKADLGVCALGHSEGIGALTSELPGFFELVSLGSVPSVYCRFFTLAKGEVRTESSLTLLVYSECTRWCLYEVEYAEGKLVRALVNKTLLPGGGDGDDDFLEAVQNLEAILRKVYLLNKERTEIMGRVSVLHGEEESISSLCDSCALEEIRTNAFGIGEAVSQFGEILGRNTAFVVTVTLNSATGKPSRHKKTSSVNNLYKRCENMKKIKKMLCNKPENLLRLVVHCGSAKEARQYKRTMQSMLDHAFLVNPGL</sequence>
<gene>
    <name evidence="1" type="ORF">A3770_06p44380</name>
</gene>
<accession>A0A5B8MRA3</accession>
<dbReference type="SUPFAM" id="SSF81383">
    <property type="entry name" value="F-box domain"/>
    <property type="match status" value="1"/>
</dbReference>
<proteinExistence type="predicted"/>
<protein>
    <recommendedName>
        <fullName evidence="3">F-box domain-containing protein</fullName>
    </recommendedName>
</protein>
<keyword evidence="2" id="KW-1185">Reference proteome</keyword>
<dbReference type="EMBL" id="CP031039">
    <property type="protein sequence ID" value="QDZ21920.1"/>
    <property type="molecule type" value="Genomic_DNA"/>
</dbReference>
<evidence type="ECO:0000313" key="2">
    <source>
        <dbReference type="Proteomes" id="UP000316726"/>
    </source>
</evidence>
<evidence type="ECO:0000313" key="1">
    <source>
        <dbReference type="EMBL" id="QDZ21920.1"/>
    </source>
</evidence>
<evidence type="ECO:0008006" key="3">
    <source>
        <dbReference type="Google" id="ProtNLM"/>
    </source>
</evidence>